<keyword evidence="2" id="KW-0472">Membrane</keyword>
<evidence type="ECO:0000313" key="3">
    <source>
        <dbReference type="EMBL" id="CEM14687.1"/>
    </source>
</evidence>
<dbReference type="VEuPathDB" id="CryptoDB:Cvel_3479"/>
<accession>A0A0G4FLN4</accession>
<proteinExistence type="predicted"/>
<feature type="transmembrane region" description="Helical" evidence="2">
    <location>
        <begin position="127"/>
        <end position="145"/>
    </location>
</feature>
<keyword evidence="2" id="KW-0812">Transmembrane</keyword>
<feature type="transmembrane region" description="Helical" evidence="2">
    <location>
        <begin position="32"/>
        <end position="52"/>
    </location>
</feature>
<name>A0A0G4FLN4_9ALVE</name>
<feature type="transmembrane region" description="Helical" evidence="2">
    <location>
        <begin position="227"/>
        <end position="247"/>
    </location>
</feature>
<organism evidence="3">
    <name type="scientific">Chromera velia CCMP2878</name>
    <dbReference type="NCBI Taxonomy" id="1169474"/>
    <lineage>
        <taxon>Eukaryota</taxon>
        <taxon>Sar</taxon>
        <taxon>Alveolata</taxon>
        <taxon>Colpodellida</taxon>
        <taxon>Chromeraceae</taxon>
        <taxon>Chromera</taxon>
    </lineage>
</organism>
<reference evidence="3" key="1">
    <citation type="submission" date="2014-11" db="EMBL/GenBank/DDBJ databases">
        <authorList>
            <person name="Otto D Thomas"/>
            <person name="Naeem Raeece"/>
        </authorList>
    </citation>
    <scope>NUCLEOTIDE SEQUENCE</scope>
</reference>
<feature type="transmembrane region" description="Helical" evidence="2">
    <location>
        <begin position="72"/>
        <end position="90"/>
    </location>
</feature>
<dbReference type="PhylomeDB" id="A0A0G4FLN4"/>
<dbReference type="AlphaFoldDB" id="A0A0G4FLN4"/>
<dbReference type="EMBL" id="CDMZ01000452">
    <property type="protein sequence ID" value="CEM14687.1"/>
    <property type="molecule type" value="Genomic_DNA"/>
</dbReference>
<dbReference type="PANTHER" id="PTHR12242">
    <property type="entry name" value="OS02G0130600 PROTEIN-RELATED"/>
    <property type="match status" value="1"/>
</dbReference>
<feature type="region of interest" description="Disordered" evidence="1">
    <location>
        <begin position="258"/>
        <end position="290"/>
    </location>
</feature>
<evidence type="ECO:0000256" key="2">
    <source>
        <dbReference type="SAM" id="Phobius"/>
    </source>
</evidence>
<dbReference type="GO" id="GO:0016020">
    <property type="term" value="C:membrane"/>
    <property type="evidence" value="ECO:0007669"/>
    <property type="project" value="TreeGrafter"/>
</dbReference>
<protein>
    <submittedName>
        <fullName evidence="3">Uncharacterized protein</fullName>
    </submittedName>
</protein>
<keyword evidence="2" id="KW-1133">Transmembrane helix</keyword>
<evidence type="ECO:0000256" key="1">
    <source>
        <dbReference type="SAM" id="MobiDB-lite"/>
    </source>
</evidence>
<gene>
    <name evidence="3" type="ORF">Cvel_3479</name>
</gene>
<feature type="transmembrane region" description="Helical" evidence="2">
    <location>
        <begin position="188"/>
        <end position="207"/>
    </location>
</feature>
<feature type="transmembrane region" description="Helical" evidence="2">
    <location>
        <begin position="157"/>
        <end position="176"/>
    </location>
</feature>
<sequence>MTSVQPVTAASFVHKRWVEWCLPSPITLERKALLTTLLRLCLIVYLVFFGVWSLWTERTWWKFFAFLTNNSWIVVFLYVFFAFCLSASLCRRKIVRRTSDLESDGTDQQLTGATVEKPAFLVRLCQVLLQMGVVLQFCVTALYWTLVFPDLARNNKIRYPVLSVNLHGGSLMLMLLELAETGVSFRPFDAIFTLIFCAIYTPMNWFATVHTGHPVYAVVTWQDWKTPALLAFGYSLIIAVHFVFVALTNRRGQTRAPASLEDPLVEGASPGRKGSQQGNIVAPAVEPAGR</sequence>